<evidence type="ECO:0000256" key="4">
    <source>
        <dbReference type="ARBA" id="ARBA00023002"/>
    </source>
</evidence>
<dbReference type="Gene3D" id="1.20.1280.50">
    <property type="match status" value="1"/>
</dbReference>
<dbReference type="Proteomes" id="UP000243459">
    <property type="component" value="Chromosome 3"/>
</dbReference>
<dbReference type="OrthoDB" id="424465at2759"/>
<protein>
    <recommendedName>
        <fullName evidence="11">JmjC domain-containing protein</fullName>
    </recommendedName>
</protein>
<dbReference type="PROSITE" id="PS50181">
    <property type="entry name" value="FBOX"/>
    <property type="match status" value="1"/>
</dbReference>
<comment type="similarity">
    <text evidence="2">Belongs to the JARID1 histone demethylase family.</text>
</comment>
<dbReference type="InterPro" id="IPR041667">
    <property type="entry name" value="Cupin_8"/>
</dbReference>
<dbReference type="SMART" id="SM00558">
    <property type="entry name" value="JmjC"/>
    <property type="match status" value="1"/>
</dbReference>
<dbReference type="GO" id="GO:0005737">
    <property type="term" value="C:cytoplasm"/>
    <property type="evidence" value="ECO:0007669"/>
    <property type="project" value="TreeGrafter"/>
</dbReference>
<dbReference type="InterPro" id="IPR003347">
    <property type="entry name" value="JmjC_dom"/>
</dbReference>
<dbReference type="Gramene" id="ONK75596">
    <property type="protein sequence ID" value="ONK75596"/>
    <property type="gene ID" value="A4U43_C03F18560"/>
</dbReference>
<keyword evidence="3" id="KW-0479">Metal-binding</keyword>
<dbReference type="PANTHER" id="PTHR12480:SF35">
    <property type="entry name" value="TRANSCRIPTION FACTOR JUMONJI, JMJC DOMAIN-CONTAINING PROTEIN"/>
    <property type="match status" value="1"/>
</dbReference>
<accession>A0A5P1FB43</accession>
<dbReference type="OMA" id="EWRRQEY"/>
<dbReference type="PANTHER" id="PTHR12480">
    <property type="entry name" value="ARGININE DEMETHYLASE AND LYSYL-HYDROXYLASE JMJD"/>
    <property type="match status" value="1"/>
</dbReference>
<feature type="domain" description="F-box" evidence="7">
    <location>
        <begin position="14"/>
        <end position="60"/>
    </location>
</feature>
<dbReference type="AlphaFoldDB" id="A0A5P1FB43"/>
<evidence type="ECO:0000259" key="8">
    <source>
        <dbReference type="PROSITE" id="PS51184"/>
    </source>
</evidence>
<organism evidence="9 10">
    <name type="scientific">Asparagus officinalis</name>
    <name type="common">Garden asparagus</name>
    <dbReference type="NCBI Taxonomy" id="4686"/>
    <lineage>
        <taxon>Eukaryota</taxon>
        <taxon>Viridiplantae</taxon>
        <taxon>Streptophyta</taxon>
        <taxon>Embryophyta</taxon>
        <taxon>Tracheophyta</taxon>
        <taxon>Spermatophyta</taxon>
        <taxon>Magnoliopsida</taxon>
        <taxon>Liliopsida</taxon>
        <taxon>Asparagales</taxon>
        <taxon>Asparagaceae</taxon>
        <taxon>Asparagoideae</taxon>
        <taxon>Asparagus</taxon>
    </lineage>
</organism>
<evidence type="ECO:0000256" key="6">
    <source>
        <dbReference type="ARBA" id="ARBA00023242"/>
    </source>
</evidence>
<dbReference type="InterPro" id="IPR001810">
    <property type="entry name" value="F-box_dom"/>
</dbReference>
<evidence type="ECO:0000256" key="5">
    <source>
        <dbReference type="ARBA" id="ARBA00023004"/>
    </source>
</evidence>
<keyword evidence="4" id="KW-0560">Oxidoreductase</keyword>
<evidence type="ECO:0000259" key="7">
    <source>
        <dbReference type="PROSITE" id="PS50181"/>
    </source>
</evidence>
<comment type="subcellular location">
    <subcellularLocation>
        <location evidence="1">Nucleus</location>
    </subcellularLocation>
</comment>
<name>A0A5P1FB43_ASPOF</name>
<evidence type="ECO:0000256" key="2">
    <source>
        <dbReference type="ARBA" id="ARBA00006801"/>
    </source>
</evidence>
<dbReference type="InterPro" id="IPR036047">
    <property type="entry name" value="F-box-like_dom_sf"/>
</dbReference>
<dbReference type="GO" id="GO:0016491">
    <property type="term" value="F:oxidoreductase activity"/>
    <property type="evidence" value="ECO:0007669"/>
    <property type="project" value="UniProtKB-KW"/>
</dbReference>
<reference evidence="10" key="1">
    <citation type="journal article" date="2017" name="Nat. Commun.">
        <title>The asparagus genome sheds light on the origin and evolution of a young Y chromosome.</title>
        <authorList>
            <person name="Harkess A."/>
            <person name="Zhou J."/>
            <person name="Xu C."/>
            <person name="Bowers J.E."/>
            <person name="Van der Hulst R."/>
            <person name="Ayyampalayam S."/>
            <person name="Mercati F."/>
            <person name="Riccardi P."/>
            <person name="McKain M.R."/>
            <person name="Kakrana A."/>
            <person name="Tang H."/>
            <person name="Ray J."/>
            <person name="Groenendijk J."/>
            <person name="Arikit S."/>
            <person name="Mathioni S.M."/>
            <person name="Nakano M."/>
            <person name="Shan H."/>
            <person name="Telgmann-Rauber A."/>
            <person name="Kanno A."/>
            <person name="Yue Z."/>
            <person name="Chen H."/>
            <person name="Li W."/>
            <person name="Chen Y."/>
            <person name="Xu X."/>
            <person name="Zhang Y."/>
            <person name="Luo S."/>
            <person name="Chen H."/>
            <person name="Gao J."/>
            <person name="Mao Z."/>
            <person name="Pires J.C."/>
            <person name="Luo M."/>
            <person name="Kudrna D."/>
            <person name="Wing R.A."/>
            <person name="Meyers B.C."/>
            <person name="Yi K."/>
            <person name="Kong H."/>
            <person name="Lavrijsen P."/>
            <person name="Sunseri F."/>
            <person name="Falavigna A."/>
            <person name="Ye Y."/>
            <person name="Leebens-Mack J.H."/>
            <person name="Chen G."/>
        </authorList>
    </citation>
    <scope>NUCLEOTIDE SEQUENCE [LARGE SCALE GENOMIC DNA]</scope>
    <source>
        <strain evidence="10">cv. DH0086</strain>
    </source>
</reference>
<dbReference type="SUPFAM" id="SSF51197">
    <property type="entry name" value="Clavaminate synthase-like"/>
    <property type="match status" value="1"/>
</dbReference>
<evidence type="ECO:0000313" key="9">
    <source>
        <dbReference type="EMBL" id="ONK75596.1"/>
    </source>
</evidence>
<dbReference type="FunFam" id="2.60.120.650:FF:000045">
    <property type="entry name" value="F-box protein At1g78280"/>
    <property type="match status" value="1"/>
</dbReference>
<dbReference type="InterPro" id="IPR050910">
    <property type="entry name" value="JMJD6_ArgDemeth/LysHydrox"/>
</dbReference>
<dbReference type="EMBL" id="CM007383">
    <property type="protein sequence ID" value="ONK75596.1"/>
    <property type="molecule type" value="Genomic_DNA"/>
</dbReference>
<dbReference type="PROSITE" id="PS51184">
    <property type="entry name" value="JMJC"/>
    <property type="match status" value="1"/>
</dbReference>
<feature type="domain" description="JmjC" evidence="8">
    <location>
        <begin position="216"/>
        <end position="379"/>
    </location>
</feature>
<evidence type="ECO:0000313" key="10">
    <source>
        <dbReference type="Proteomes" id="UP000243459"/>
    </source>
</evidence>
<evidence type="ECO:0008006" key="11">
    <source>
        <dbReference type="Google" id="ProtNLM"/>
    </source>
</evidence>
<dbReference type="SUPFAM" id="SSF56112">
    <property type="entry name" value="Protein kinase-like (PK-like)"/>
    <property type="match status" value="1"/>
</dbReference>
<dbReference type="SUPFAM" id="SSF81383">
    <property type="entry name" value="F-box domain"/>
    <property type="match status" value="1"/>
</dbReference>
<dbReference type="InterPro" id="IPR011009">
    <property type="entry name" value="Kinase-like_dom_sf"/>
</dbReference>
<keyword evidence="5" id="KW-0408">Iron</keyword>
<dbReference type="GO" id="GO:0005634">
    <property type="term" value="C:nucleus"/>
    <property type="evidence" value="ECO:0007669"/>
    <property type="project" value="UniProtKB-SubCell"/>
</dbReference>
<dbReference type="Pfam" id="PF12937">
    <property type="entry name" value="F-box-like"/>
    <property type="match status" value="1"/>
</dbReference>
<evidence type="ECO:0000256" key="1">
    <source>
        <dbReference type="ARBA" id="ARBA00004123"/>
    </source>
</evidence>
<evidence type="ECO:0000256" key="3">
    <source>
        <dbReference type="ARBA" id="ARBA00022723"/>
    </source>
</evidence>
<dbReference type="Pfam" id="PF13621">
    <property type="entry name" value="Cupin_8"/>
    <property type="match status" value="1"/>
</dbReference>
<dbReference type="GO" id="GO:0046872">
    <property type="term" value="F:metal ion binding"/>
    <property type="evidence" value="ECO:0007669"/>
    <property type="project" value="UniProtKB-KW"/>
</dbReference>
<keyword evidence="10" id="KW-1185">Reference proteome</keyword>
<dbReference type="Gene3D" id="2.60.120.650">
    <property type="entry name" value="Cupin"/>
    <property type="match status" value="1"/>
</dbReference>
<dbReference type="SMART" id="SM00256">
    <property type="entry name" value="FBOX"/>
    <property type="match status" value="1"/>
</dbReference>
<keyword evidence="6" id="KW-0539">Nucleus</keyword>
<gene>
    <name evidence="9" type="ORF">A4U43_C03F18560</name>
</gene>
<proteinExistence type="inferred from homology"/>
<sequence>MEHQMMIDRRHDALGDLRIIPDEILCGILEFLSARDLARLSCVSSVMYTLCNEEPLWMSLCLRDGGQLQYKGSWKKTTLHQQNLFTALEISREKPLQFAGFNSLFLYLRWYRRFTTLDGFSFDSGALERKKELTVEEFRSQYDGKSPVLLTELAEAWPARNKWTKDQLLLNHGEVAFRLSQRSSKKITMKLKDYFSYMELQHDEDPLYIFDDKFGEAAPTLLEDYSVPHLFQEDFFDVLDPDQRPPFRWLIIGPERSGASWHVDPALTSAWNTLLLGRKRWALYPPGRVPIGVTVHVNEDDGDVNIDGPSSLQWWLEIYPKLADHDKPIECTQLPGETIFVPSGWWHCVLNLETTIAVTQNFANASNFEYVCLDMSPGHCHKGVCRAGLLALKDNAYPDTKNGAPIDAGVMNHLDMTRKGKRLKISEGGKDGHKHDNNSNGIKGSSEIYNKLQNKDFLYSIDFLAKFLEKDRDHYTSVWSPSNIIGPREMRQWLHRLWVLKPAMRQLIWQGACLALNVDKWSNCAMEICAYHNLPSPLDEEKFPVGTGSNPVFLVSDHVVKICIEGGLESSVHGLGTELEFYNLLQKTRSPLINHVPEVVASGLVIDENGAYKPLSWDGRGVPDVLADYKLVEGECGRDEFSLGVWSKKKLELKSPGSISPSKIFPYIIIRRCRGDIFAHIRDTLPRDDVLHLASFLGEQLRNLHLLPVPPLRYGIKYKINDMSLIGCPNGLSDVSEKPTANVFKEVSPKGFSIPPEWELIVAALSRRKENLKERLSQWGYPIPSSLIDKVEEYIPNDLALLFNLSEEKNTFNGYNASPTWIHSDIMDDNVIIESCTHASSFDGTTSDPRTTVNGTPDACNVERSPRNWTPTHILDFSDLTIGDPLYDLIPIHLDIFRGDVYLLKQFLESYKLPLTRILNSVPSYVSVENWKKLKRISYRAMCYCILHEENVLGAIFSLWDELRKAESWEKVEEVVWGELNNYKCSG</sequence>